<gene>
    <name evidence="9" type="ORF">GCM10007304_11530</name>
</gene>
<dbReference type="AlphaFoldDB" id="A0A917CV46"/>
<proteinExistence type="predicted"/>
<dbReference type="InterPro" id="IPR050953">
    <property type="entry name" value="N4_N6_ade-DNA_methylase"/>
</dbReference>
<dbReference type="InterPro" id="IPR029063">
    <property type="entry name" value="SAM-dependent_MTases_sf"/>
</dbReference>
<keyword evidence="3" id="KW-0808">Transferase</keyword>
<dbReference type="InterPro" id="IPR011639">
    <property type="entry name" value="MethylTrfase_TaqI-like_dom"/>
</dbReference>
<feature type="compositionally biased region" description="Low complexity" evidence="6">
    <location>
        <begin position="1169"/>
        <end position="1181"/>
    </location>
</feature>
<reference evidence="9" key="1">
    <citation type="journal article" date="2014" name="Int. J. Syst. Evol. Microbiol.">
        <title>Complete genome sequence of Corynebacterium casei LMG S-19264T (=DSM 44701T), isolated from a smear-ripened cheese.</title>
        <authorList>
            <consortium name="US DOE Joint Genome Institute (JGI-PGF)"/>
            <person name="Walter F."/>
            <person name="Albersmeier A."/>
            <person name="Kalinowski J."/>
            <person name="Ruckert C."/>
        </authorList>
    </citation>
    <scope>NUCLEOTIDE SEQUENCE</scope>
    <source>
        <strain evidence="9">CCM 7905</strain>
    </source>
</reference>
<feature type="domain" description="DUF7008" evidence="8">
    <location>
        <begin position="819"/>
        <end position="1185"/>
    </location>
</feature>
<name>A0A917CV46_9NOCA</name>
<keyword evidence="4" id="KW-0949">S-adenosyl-L-methionine</keyword>
<keyword evidence="10" id="KW-1185">Reference proteome</keyword>
<evidence type="ECO:0000256" key="3">
    <source>
        <dbReference type="ARBA" id="ARBA00022679"/>
    </source>
</evidence>
<accession>A0A917CV46</accession>
<evidence type="ECO:0000256" key="1">
    <source>
        <dbReference type="ARBA" id="ARBA00011900"/>
    </source>
</evidence>
<dbReference type="GO" id="GO:0032259">
    <property type="term" value="P:methylation"/>
    <property type="evidence" value="ECO:0007669"/>
    <property type="project" value="UniProtKB-KW"/>
</dbReference>
<evidence type="ECO:0000256" key="4">
    <source>
        <dbReference type="ARBA" id="ARBA00022691"/>
    </source>
</evidence>
<keyword evidence="2 9" id="KW-0489">Methyltransferase</keyword>
<dbReference type="PRINTS" id="PR00507">
    <property type="entry name" value="N12N6MTFRASE"/>
</dbReference>
<feature type="compositionally biased region" description="Basic residues" evidence="6">
    <location>
        <begin position="1182"/>
        <end position="1191"/>
    </location>
</feature>
<dbReference type="InterPro" id="IPR054277">
    <property type="entry name" value="DUF7008"/>
</dbReference>
<dbReference type="Proteomes" id="UP000654257">
    <property type="component" value="Unassembled WGS sequence"/>
</dbReference>
<dbReference type="GO" id="GO:0009007">
    <property type="term" value="F:site-specific DNA-methyltransferase (adenine-specific) activity"/>
    <property type="evidence" value="ECO:0007669"/>
    <property type="project" value="UniProtKB-EC"/>
</dbReference>
<dbReference type="InterPro" id="IPR002052">
    <property type="entry name" value="DNA_methylase_N6_adenine_CS"/>
</dbReference>
<dbReference type="GO" id="GO:0006304">
    <property type="term" value="P:DNA modification"/>
    <property type="evidence" value="ECO:0007669"/>
    <property type="project" value="InterPro"/>
</dbReference>
<dbReference type="GO" id="GO:0003676">
    <property type="term" value="F:nucleic acid binding"/>
    <property type="evidence" value="ECO:0007669"/>
    <property type="project" value="InterPro"/>
</dbReference>
<feature type="domain" description="Type II methyltransferase M.TaqI-like" evidence="7">
    <location>
        <begin position="269"/>
        <end position="452"/>
    </location>
</feature>
<sequence length="1191" mass="134953">MSALRRVVLDVEYDLQVRVEGDDISLRQDGVIEAWRTEYQTLLSAERTGVSWIEWRNDRITQAAVSWVLLTVFARYCEDNHLVTHRWISGPTDDERGHALDTRTAYFRAHPEHTDRDWLTSIAHHFARYPATAGLVDSYAPMWQVAPSGDAARALLEFWWDKDDTGSHKWVFTGIDTRFLGDVYENLSAAARTLYALRQTPEFVEEFILDRTLEPAMNDRPLDGFTMIDPTCGSGHFLLGAFHRLHTRWQHHAPALGNRELVQKALDAVHGVDINPFAVAIARFRLLIAAITAAGDTNLEQPLGYTTHLAAGDSLLWGSPQQALSPDLLTFGATDDIHDPDTNPIENTDALFRILQREHDAVVGNPPYITVKDKALNALYRQLYTTPHRQYALTVPFMELFFRLARDGRDGRTPAGWVGQITSNSFMKREFGTKLIEQFLPAIDLKEIIDTSGAYIPGHGTPTVIMVGRNRPPTGDSIRTTLGKRGEPGKPDQARAGLVWNSIASSIDLNKHEDIYTSVRKSPRALFAKHPWSLSGGMAQSVAAKYLSNSQLLASAVRSIGLVTTSGEDDAFGRARSCLNRYALPIQAGPGIKFVEAAGGENVRDYSVNLSEVSIWPYSKEFERQLNTAEEKELWPNRRLLEQRKIFGIPIEKNDRIEWWQYREAYVDKLSSPLLIVWPVLTTHNHFAITEELVAFNRSAPVIALHPGASRTDYLRLLGLLNTSSACFWLKQNSHNKGRPGAEQAGADEEWEQRFEFTVTTLKDFPLPTELPLVRSQRLDELSRHAAAVTPTAVAKVKAPLRAVLEVAQRDFQRIRGLMIAEQEELDWEYYRIFGLIDEDLTYTGDVPSITLGERSFEVGLARQIHEGVATSTWFSHWNHRSTPVTEIPAHLPADYQALLQRRLDAIATNPHIELLERPEYKRRWATEPWGKQVAAAQRDWLLDRLENRDLWYDRDGRPTPRSIAQLADLMDHDPTYRDVLTTWAGNPDITTTTALTTLLDTEHVPYLAAHRYKPTGLDKRQAWEHTWDLQRREDAGEHLDTPIPVPPKYKPTDFRKTSYWSHRGKLDVPKERVISYPDASRGTDPTLLLGWAGWDHGDQALALATLTTERTDDGWTADQLIPLIAGLHELAPWCRQWHNTIDPDYGQSLADTIDEELHTHLTTHHLTTTDLTTWQPTPTTRGRRTKKATT</sequence>
<dbReference type="EC" id="2.1.1.72" evidence="1"/>
<dbReference type="Pfam" id="PF07669">
    <property type="entry name" value="Eco57I"/>
    <property type="match status" value="1"/>
</dbReference>
<evidence type="ECO:0000259" key="7">
    <source>
        <dbReference type="Pfam" id="PF07669"/>
    </source>
</evidence>
<comment type="catalytic activity">
    <reaction evidence="5">
        <text>a 2'-deoxyadenosine in DNA + S-adenosyl-L-methionine = an N(6)-methyl-2'-deoxyadenosine in DNA + S-adenosyl-L-homocysteine + H(+)</text>
        <dbReference type="Rhea" id="RHEA:15197"/>
        <dbReference type="Rhea" id="RHEA-COMP:12418"/>
        <dbReference type="Rhea" id="RHEA-COMP:12419"/>
        <dbReference type="ChEBI" id="CHEBI:15378"/>
        <dbReference type="ChEBI" id="CHEBI:57856"/>
        <dbReference type="ChEBI" id="CHEBI:59789"/>
        <dbReference type="ChEBI" id="CHEBI:90615"/>
        <dbReference type="ChEBI" id="CHEBI:90616"/>
        <dbReference type="EC" id="2.1.1.72"/>
    </reaction>
</comment>
<evidence type="ECO:0000313" key="9">
    <source>
        <dbReference type="EMBL" id="GGF99364.1"/>
    </source>
</evidence>
<organism evidence="9 10">
    <name type="scientific">Rhodococcoides trifolii</name>
    <dbReference type="NCBI Taxonomy" id="908250"/>
    <lineage>
        <taxon>Bacteria</taxon>
        <taxon>Bacillati</taxon>
        <taxon>Actinomycetota</taxon>
        <taxon>Actinomycetes</taxon>
        <taxon>Mycobacteriales</taxon>
        <taxon>Nocardiaceae</taxon>
        <taxon>Rhodococcoides</taxon>
    </lineage>
</organism>
<dbReference type="SUPFAM" id="SSF53335">
    <property type="entry name" value="S-adenosyl-L-methionine-dependent methyltransferases"/>
    <property type="match status" value="1"/>
</dbReference>
<dbReference type="EMBL" id="BMCU01000001">
    <property type="protein sequence ID" value="GGF99364.1"/>
    <property type="molecule type" value="Genomic_DNA"/>
</dbReference>
<feature type="region of interest" description="Disordered" evidence="6">
    <location>
        <begin position="1169"/>
        <end position="1191"/>
    </location>
</feature>
<reference evidence="9" key="2">
    <citation type="submission" date="2020-09" db="EMBL/GenBank/DDBJ databases">
        <authorList>
            <person name="Sun Q."/>
            <person name="Sedlacek I."/>
        </authorList>
    </citation>
    <scope>NUCLEOTIDE SEQUENCE</scope>
    <source>
        <strain evidence="9">CCM 7905</strain>
    </source>
</reference>
<dbReference type="PANTHER" id="PTHR33841:SF1">
    <property type="entry name" value="DNA METHYLTRANSFERASE A"/>
    <property type="match status" value="1"/>
</dbReference>
<protein>
    <recommendedName>
        <fullName evidence="1">site-specific DNA-methyltransferase (adenine-specific)</fullName>
        <ecNumber evidence="1">2.1.1.72</ecNumber>
    </recommendedName>
</protein>
<evidence type="ECO:0000256" key="2">
    <source>
        <dbReference type="ARBA" id="ARBA00022603"/>
    </source>
</evidence>
<dbReference type="PANTHER" id="PTHR33841">
    <property type="entry name" value="DNA METHYLTRANSFERASE YEEA-RELATED"/>
    <property type="match status" value="1"/>
</dbReference>
<dbReference type="NCBIfam" id="NF033451">
    <property type="entry name" value="BREX_2_MTaseX"/>
    <property type="match status" value="1"/>
</dbReference>
<dbReference type="PROSITE" id="PS00092">
    <property type="entry name" value="N6_MTASE"/>
    <property type="match status" value="1"/>
</dbReference>
<evidence type="ECO:0000313" key="10">
    <source>
        <dbReference type="Proteomes" id="UP000654257"/>
    </source>
</evidence>
<dbReference type="Gene3D" id="3.40.50.150">
    <property type="entry name" value="Vaccinia Virus protein VP39"/>
    <property type="match status" value="1"/>
</dbReference>
<evidence type="ECO:0000256" key="5">
    <source>
        <dbReference type="ARBA" id="ARBA00047942"/>
    </source>
</evidence>
<evidence type="ECO:0000259" key="8">
    <source>
        <dbReference type="Pfam" id="PF22654"/>
    </source>
</evidence>
<comment type="caution">
    <text evidence="9">The sequence shown here is derived from an EMBL/GenBank/DDBJ whole genome shotgun (WGS) entry which is preliminary data.</text>
</comment>
<dbReference type="Pfam" id="PF22654">
    <property type="entry name" value="DUF7008"/>
    <property type="match status" value="1"/>
</dbReference>
<evidence type="ECO:0000256" key="6">
    <source>
        <dbReference type="SAM" id="MobiDB-lite"/>
    </source>
</evidence>